<proteinExistence type="predicted"/>
<dbReference type="RefSeq" id="WP_169324534.1">
    <property type="nucleotide sequence ID" value="NZ_JABCJJ010000009.1"/>
</dbReference>
<gene>
    <name evidence="2" type="primary">pilM</name>
    <name evidence="2" type="ORF">HIR71_08025</name>
</gene>
<sequence length="355" mass="36689">MAKTRVIGLDIGTTQVRAAELEFAGGGPSRTSQPTVVKFGEVPLPLGAVRDGEVTELQTVATAIKQLWARVKFSHKDVVIGIGNQRVVVRDLDLPWMPLAQLRSSLPFQAQEMLPVAVEDAVLDYVPTGSYVGEHGNMVRGLLVAATKDTVQANVAAVEAAGLKPVMVDLGAFALARVMARGDLLGRTLALVDIGARVTTVVVVANGVPSFVRMLPSGGQDVSDAVGSAMGASAADAELIKRQLGIGFSAAPELAPAAEAIRTITTSLVEAIRNTFVYYTSNNPGAPTEMVLLTGGGSQLPGLGQYLSSASRLPVTLGQPLSTLRLGSGAGSPEHLNEAQHALAMPLGLAFGAAA</sequence>
<protein>
    <submittedName>
        <fullName evidence="2">Type IV pilus assembly protein PilM</fullName>
    </submittedName>
</protein>
<dbReference type="SMART" id="SM00842">
    <property type="entry name" value="FtsA"/>
    <property type="match status" value="1"/>
</dbReference>
<dbReference type="AlphaFoldDB" id="A0A7Y0LYF2"/>
<dbReference type="GO" id="GO:0051301">
    <property type="term" value="P:cell division"/>
    <property type="evidence" value="ECO:0007669"/>
    <property type="project" value="InterPro"/>
</dbReference>
<keyword evidence="3" id="KW-1185">Reference proteome</keyword>
<dbReference type="PANTHER" id="PTHR32432:SF3">
    <property type="entry name" value="ETHANOLAMINE UTILIZATION PROTEIN EUTJ"/>
    <property type="match status" value="1"/>
</dbReference>
<accession>A0A7Y0LYF2</accession>
<evidence type="ECO:0000313" key="2">
    <source>
        <dbReference type="EMBL" id="NMR20164.1"/>
    </source>
</evidence>
<evidence type="ECO:0000259" key="1">
    <source>
        <dbReference type="SMART" id="SM00842"/>
    </source>
</evidence>
<dbReference type="InterPro" id="IPR005883">
    <property type="entry name" value="PilM"/>
</dbReference>
<dbReference type="CDD" id="cd24049">
    <property type="entry name" value="ASKHA_NBD_PilM"/>
    <property type="match status" value="1"/>
</dbReference>
<organism evidence="2 3">
    <name type="scientific">Cellulomonas fimi</name>
    <dbReference type="NCBI Taxonomy" id="1708"/>
    <lineage>
        <taxon>Bacteria</taxon>
        <taxon>Bacillati</taxon>
        <taxon>Actinomycetota</taxon>
        <taxon>Actinomycetes</taxon>
        <taxon>Micrococcales</taxon>
        <taxon>Cellulomonadaceae</taxon>
        <taxon>Cellulomonas</taxon>
    </lineage>
</organism>
<dbReference type="Proteomes" id="UP000562124">
    <property type="component" value="Unassembled WGS sequence"/>
</dbReference>
<dbReference type="Gene3D" id="3.30.420.40">
    <property type="match status" value="2"/>
</dbReference>
<dbReference type="InterPro" id="IPR050696">
    <property type="entry name" value="FtsA/MreB"/>
</dbReference>
<dbReference type="InterPro" id="IPR043129">
    <property type="entry name" value="ATPase_NBD"/>
</dbReference>
<comment type="caution">
    <text evidence="2">The sequence shown here is derived from an EMBL/GenBank/DDBJ whole genome shotgun (WGS) entry which is preliminary data.</text>
</comment>
<feature type="domain" description="SHS2" evidence="1">
    <location>
        <begin position="6"/>
        <end position="179"/>
    </location>
</feature>
<dbReference type="SUPFAM" id="SSF53067">
    <property type="entry name" value="Actin-like ATPase domain"/>
    <property type="match status" value="2"/>
</dbReference>
<dbReference type="Pfam" id="PF11104">
    <property type="entry name" value="PilM_2"/>
    <property type="match status" value="1"/>
</dbReference>
<name>A0A7Y0LYF2_CELFI</name>
<dbReference type="PANTHER" id="PTHR32432">
    <property type="entry name" value="CELL DIVISION PROTEIN FTSA-RELATED"/>
    <property type="match status" value="1"/>
</dbReference>
<dbReference type="Gene3D" id="3.30.1490.300">
    <property type="match status" value="1"/>
</dbReference>
<dbReference type="PIRSF" id="PIRSF019169">
    <property type="entry name" value="PilM"/>
    <property type="match status" value="1"/>
</dbReference>
<dbReference type="NCBIfam" id="TIGR01175">
    <property type="entry name" value="pilM"/>
    <property type="match status" value="1"/>
</dbReference>
<dbReference type="EMBL" id="JABCJJ010000009">
    <property type="protein sequence ID" value="NMR20164.1"/>
    <property type="molecule type" value="Genomic_DNA"/>
</dbReference>
<evidence type="ECO:0000313" key="3">
    <source>
        <dbReference type="Proteomes" id="UP000562124"/>
    </source>
</evidence>
<reference evidence="2 3" key="1">
    <citation type="submission" date="2020-04" db="EMBL/GenBank/DDBJ databases">
        <title>Sequencing and Assembly of C. fimi.</title>
        <authorList>
            <person name="Ramsey A.R."/>
        </authorList>
    </citation>
    <scope>NUCLEOTIDE SEQUENCE [LARGE SCALE GENOMIC DNA]</scope>
    <source>
        <strain evidence="2 3">SB</strain>
    </source>
</reference>
<dbReference type="InterPro" id="IPR003494">
    <property type="entry name" value="SHS2_FtsA"/>
</dbReference>